<dbReference type="Proteomes" id="UP000003751">
    <property type="component" value="Unassembled WGS sequence"/>
</dbReference>
<proteinExistence type="predicted"/>
<accession>E7QS43</accession>
<dbReference type="PATRIC" id="fig|797209.4.peg.1610"/>
<organism evidence="2 3">
    <name type="scientific">Haladaptatus paucihalophilus DX253</name>
    <dbReference type="NCBI Taxonomy" id="797209"/>
    <lineage>
        <taxon>Archaea</taxon>
        <taxon>Methanobacteriati</taxon>
        <taxon>Methanobacteriota</taxon>
        <taxon>Stenosarchaea group</taxon>
        <taxon>Halobacteria</taxon>
        <taxon>Halobacteriales</taxon>
        <taxon>Haladaptataceae</taxon>
        <taxon>Haladaptatus</taxon>
    </lineage>
</organism>
<evidence type="ECO:0000313" key="2">
    <source>
        <dbReference type="EMBL" id="EFW92812.1"/>
    </source>
</evidence>
<gene>
    <name evidence="2" type="ORF">ZOD2009_08079</name>
</gene>
<sequence>MRRRPVVRHDRFFTESVPKSFDFSSPVDSGSIPPYRDSTRRGAEQGADDSDEETKHDGVGSVLV</sequence>
<comment type="caution">
    <text evidence="2">The sequence shown here is derived from an EMBL/GenBank/DDBJ whole genome shotgun (WGS) entry which is preliminary data.</text>
</comment>
<dbReference type="EMBL" id="AEMG01000006">
    <property type="protein sequence ID" value="EFW92812.1"/>
    <property type="molecule type" value="Genomic_DNA"/>
</dbReference>
<name>E7QS43_HALPU</name>
<dbReference type="AlphaFoldDB" id="E7QS43"/>
<evidence type="ECO:0000313" key="3">
    <source>
        <dbReference type="Proteomes" id="UP000003751"/>
    </source>
</evidence>
<protein>
    <submittedName>
        <fullName evidence="2">Uncharacterized protein</fullName>
    </submittedName>
</protein>
<feature type="region of interest" description="Disordered" evidence="1">
    <location>
        <begin position="19"/>
        <end position="64"/>
    </location>
</feature>
<evidence type="ECO:0000256" key="1">
    <source>
        <dbReference type="SAM" id="MobiDB-lite"/>
    </source>
</evidence>
<reference evidence="2 3" key="1">
    <citation type="journal article" date="2014" name="ISME J.">
        <title>Trehalose/2-sulfotrehalose biosynthesis and glycine-betaine uptake are widely spread mechanisms for osmoadaptation in the Halobacteriales.</title>
        <authorList>
            <person name="Youssef N.H."/>
            <person name="Savage-Ashlock K.N."/>
            <person name="McCully A.L."/>
            <person name="Luedtke B."/>
            <person name="Shaw E.I."/>
            <person name="Hoff W.D."/>
            <person name="Elshahed M.S."/>
        </authorList>
    </citation>
    <scope>NUCLEOTIDE SEQUENCE [LARGE SCALE GENOMIC DNA]</scope>
    <source>
        <strain evidence="2 3">DX253</strain>
    </source>
</reference>